<dbReference type="KEGG" id="senf:GJR95_02725"/>
<reference evidence="1 2" key="1">
    <citation type="submission" date="2019-11" db="EMBL/GenBank/DDBJ databases">
        <title>Spirosoma endbachense sp. nov., isolated from a natural salt meadow.</title>
        <authorList>
            <person name="Rojas J."/>
            <person name="Ambika Manirajan B."/>
            <person name="Ratering S."/>
            <person name="Suarez C."/>
            <person name="Geissler-Plaum R."/>
            <person name="Schnell S."/>
        </authorList>
    </citation>
    <scope>NUCLEOTIDE SEQUENCE [LARGE SCALE GENOMIC DNA]</scope>
    <source>
        <strain evidence="1 2">I-24</strain>
    </source>
</reference>
<accession>A0A6P1VN32</accession>
<keyword evidence="2" id="KW-1185">Reference proteome</keyword>
<dbReference type="RefSeq" id="WP_162384426.1">
    <property type="nucleotide sequence ID" value="NZ_CP045997.1"/>
</dbReference>
<protein>
    <submittedName>
        <fullName evidence="1">Uncharacterized protein</fullName>
    </submittedName>
</protein>
<sequence>MVNTSGTDIDVIQTGSEPRITILNGKDFMLRGIANANVLSVRRTDRTNAQVSVVSRWES</sequence>
<name>A0A6P1VN32_9BACT</name>
<proteinExistence type="predicted"/>
<organism evidence="1 2">
    <name type="scientific">Spirosoma endbachense</name>
    <dbReference type="NCBI Taxonomy" id="2666025"/>
    <lineage>
        <taxon>Bacteria</taxon>
        <taxon>Pseudomonadati</taxon>
        <taxon>Bacteroidota</taxon>
        <taxon>Cytophagia</taxon>
        <taxon>Cytophagales</taxon>
        <taxon>Cytophagaceae</taxon>
        <taxon>Spirosoma</taxon>
    </lineage>
</organism>
<dbReference type="EMBL" id="CP045997">
    <property type="protein sequence ID" value="QHV94004.1"/>
    <property type="molecule type" value="Genomic_DNA"/>
</dbReference>
<dbReference type="AlphaFoldDB" id="A0A6P1VN32"/>
<gene>
    <name evidence="1" type="ORF">GJR95_02725</name>
</gene>
<evidence type="ECO:0000313" key="1">
    <source>
        <dbReference type="EMBL" id="QHV94004.1"/>
    </source>
</evidence>
<evidence type="ECO:0000313" key="2">
    <source>
        <dbReference type="Proteomes" id="UP000464577"/>
    </source>
</evidence>
<dbReference type="Proteomes" id="UP000464577">
    <property type="component" value="Chromosome"/>
</dbReference>